<dbReference type="GO" id="GO:0005634">
    <property type="term" value="C:nucleus"/>
    <property type="evidence" value="ECO:0007669"/>
    <property type="project" value="TreeGrafter"/>
</dbReference>
<evidence type="ECO:0000313" key="2">
    <source>
        <dbReference type="EMBL" id="VDI56367.1"/>
    </source>
</evidence>
<comment type="caution">
    <text evidence="2">The sequence shown here is derived from an EMBL/GenBank/DDBJ whole genome shotgun (WGS) entry which is preliminary data.</text>
</comment>
<dbReference type="OrthoDB" id="552755at2759"/>
<dbReference type="PANTHER" id="PTHR15410">
    <property type="entry name" value="HIRA-INTERACTING PROTEIN 3"/>
    <property type="match status" value="1"/>
</dbReference>
<evidence type="ECO:0008006" key="4">
    <source>
        <dbReference type="Google" id="ProtNLM"/>
    </source>
</evidence>
<evidence type="ECO:0000313" key="3">
    <source>
        <dbReference type="Proteomes" id="UP000596742"/>
    </source>
</evidence>
<proteinExistence type="predicted"/>
<feature type="region of interest" description="Disordered" evidence="1">
    <location>
        <begin position="174"/>
        <end position="196"/>
    </location>
</feature>
<dbReference type="Proteomes" id="UP000596742">
    <property type="component" value="Unassembled WGS sequence"/>
</dbReference>
<dbReference type="AlphaFoldDB" id="A0A8B6FW59"/>
<feature type="compositionally biased region" description="Acidic residues" evidence="1">
    <location>
        <begin position="32"/>
        <end position="43"/>
    </location>
</feature>
<feature type="region of interest" description="Disordered" evidence="1">
    <location>
        <begin position="1"/>
        <end position="97"/>
    </location>
</feature>
<feature type="non-terminal residue" evidence="2">
    <location>
        <position position="213"/>
    </location>
</feature>
<dbReference type="EMBL" id="UYJE01007601">
    <property type="protein sequence ID" value="VDI56367.1"/>
    <property type="molecule type" value="Genomic_DNA"/>
</dbReference>
<protein>
    <recommendedName>
        <fullName evidence="4">Histone chaperone domain-containing protein</fullName>
    </recommendedName>
</protein>
<gene>
    <name evidence="2" type="ORF">MGAL_10B013033</name>
</gene>
<feature type="compositionally biased region" description="Basic residues" evidence="1">
    <location>
        <begin position="177"/>
        <end position="186"/>
    </location>
</feature>
<feature type="compositionally biased region" description="Low complexity" evidence="1">
    <location>
        <begin position="18"/>
        <end position="29"/>
    </location>
</feature>
<organism evidence="2 3">
    <name type="scientific">Mytilus galloprovincialis</name>
    <name type="common">Mediterranean mussel</name>
    <dbReference type="NCBI Taxonomy" id="29158"/>
    <lineage>
        <taxon>Eukaryota</taxon>
        <taxon>Metazoa</taxon>
        <taxon>Spiralia</taxon>
        <taxon>Lophotrochozoa</taxon>
        <taxon>Mollusca</taxon>
        <taxon>Bivalvia</taxon>
        <taxon>Autobranchia</taxon>
        <taxon>Pteriomorphia</taxon>
        <taxon>Mytilida</taxon>
        <taxon>Mytiloidea</taxon>
        <taxon>Mytilidae</taxon>
        <taxon>Mytilinae</taxon>
        <taxon>Mytilus</taxon>
    </lineage>
</organism>
<keyword evidence="3" id="KW-1185">Reference proteome</keyword>
<dbReference type="InterPro" id="IPR037647">
    <property type="entry name" value="HIRIP3"/>
</dbReference>
<accession>A0A8B6FW59</accession>
<feature type="compositionally biased region" description="Basic and acidic residues" evidence="1">
    <location>
        <begin position="85"/>
        <end position="97"/>
    </location>
</feature>
<dbReference type="PANTHER" id="PTHR15410:SF2">
    <property type="entry name" value="HIRA-INTERACTING PROTEIN 3"/>
    <property type="match status" value="1"/>
</dbReference>
<reference evidence="2" key="1">
    <citation type="submission" date="2018-11" db="EMBL/GenBank/DDBJ databases">
        <authorList>
            <person name="Alioto T."/>
            <person name="Alioto T."/>
        </authorList>
    </citation>
    <scope>NUCLEOTIDE SEQUENCE</scope>
</reference>
<evidence type="ECO:0000256" key="1">
    <source>
        <dbReference type="SAM" id="MobiDB-lite"/>
    </source>
</evidence>
<sequence>VVSDEDGNSSSEEENKPVKSTTKPKPTKVTSDEDSDSSSEEESEPVKSTGKKKTSKVTSDGDSDSSSEEESKPVKSTGKKKTSKKSTDKTSPEQENKYVKTLKSLCSQCGKNAAFHLRGLNTNVEKIEKLKSILRDLGMKGKPSKEQVPMVLLRKEAAELDCDNIIGKEKVIGQRNARSKYNRHDRKPQPVAPHVSPVKFSRIKDLIESEESD</sequence>
<name>A0A8B6FW59_MYTGA</name>